<accession>A0AAW8DBD7</accession>
<sequence length="63" mass="6966">MSASIAEVIAEVLREHQVLWEVTHDDDNPLARCKSCGYLVNELETWEHQANVLSEVLAANGCG</sequence>
<gene>
    <name evidence="1" type="ORF">J2S90_000186</name>
    <name evidence="2" type="ORF">J2S93_001517</name>
</gene>
<dbReference type="Proteomes" id="UP001242995">
    <property type="component" value="Unassembled WGS sequence"/>
</dbReference>
<protein>
    <submittedName>
        <fullName evidence="1">Zn finger protein</fullName>
    </submittedName>
</protein>
<evidence type="ECO:0000313" key="4">
    <source>
        <dbReference type="Proteomes" id="UP001242995"/>
    </source>
</evidence>
<dbReference type="AlphaFoldDB" id="A0AAW8DBD7"/>
<comment type="caution">
    <text evidence="1">The sequence shown here is derived from an EMBL/GenBank/DDBJ whole genome shotgun (WGS) entry which is preliminary data.</text>
</comment>
<dbReference type="EMBL" id="JAUSRG010000001">
    <property type="protein sequence ID" value="MDP9903246.1"/>
    <property type="molecule type" value="Genomic_DNA"/>
</dbReference>
<proteinExistence type="predicted"/>
<evidence type="ECO:0000313" key="3">
    <source>
        <dbReference type="Proteomes" id="UP001230951"/>
    </source>
</evidence>
<organism evidence="1 4">
    <name type="scientific">Arthrobacter bambusae</name>
    <dbReference type="NCBI Taxonomy" id="1338426"/>
    <lineage>
        <taxon>Bacteria</taxon>
        <taxon>Bacillati</taxon>
        <taxon>Actinomycetota</taxon>
        <taxon>Actinomycetes</taxon>
        <taxon>Micrococcales</taxon>
        <taxon>Micrococcaceae</taxon>
        <taxon>Arthrobacter</taxon>
    </lineage>
</organism>
<name>A0AAW8DBD7_9MICC</name>
<evidence type="ECO:0000313" key="2">
    <source>
        <dbReference type="EMBL" id="MDQ0180101.1"/>
    </source>
</evidence>
<evidence type="ECO:0000313" key="1">
    <source>
        <dbReference type="EMBL" id="MDP9903246.1"/>
    </source>
</evidence>
<dbReference type="Proteomes" id="UP001230951">
    <property type="component" value="Unassembled WGS sequence"/>
</dbReference>
<dbReference type="EMBL" id="JAUSTF010000002">
    <property type="protein sequence ID" value="MDQ0180101.1"/>
    <property type="molecule type" value="Genomic_DNA"/>
</dbReference>
<keyword evidence="3" id="KW-1185">Reference proteome</keyword>
<dbReference type="RefSeq" id="WP_306958865.1">
    <property type="nucleotide sequence ID" value="NZ_JAUSRG010000001.1"/>
</dbReference>
<reference evidence="1 3" key="1">
    <citation type="submission" date="2023-07" db="EMBL/GenBank/DDBJ databases">
        <title>Sorghum-associated microbial communities from plants grown in Nebraska, USA.</title>
        <authorList>
            <person name="Schachtman D."/>
        </authorList>
    </citation>
    <scope>NUCLEOTIDE SEQUENCE</scope>
    <source>
        <strain evidence="1">DS1006</strain>
        <strain evidence="2 3">DS1016</strain>
    </source>
</reference>